<feature type="binding site" evidence="5">
    <location>
        <position position="67"/>
    </location>
    <ligand>
        <name>a divalent metal cation</name>
        <dbReference type="ChEBI" id="CHEBI:60240"/>
        <label>1</label>
    </ligand>
</feature>
<evidence type="ECO:0000313" key="6">
    <source>
        <dbReference type="EMBL" id="SFK04033.1"/>
    </source>
</evidence>
<name>A0A1I3WA07_9BACL</name>
<dbReference type="InterPro" id="IPR002678">
    <property type="entry name" value="DUF34/NIF3"/>
</dbReference>
<dbReference type="Gene3D" id="3.30.70.120">
    <property type="match status" value="1"/>
</dbReference>
<sequence length="371" mass="40220">MFAHGQTVIQYVERLAPKSLAYEGDKIGLHVGTLQKQVKKVMVALDVLESVVDEAIAEGVDLIVAHHAVIYRPLKNIRTDMAAGRVFEKLIKHDIAVYTAHTNLDVAVGGMNDWLAEAIGLNKVEVLDVIHRDSWKKLAVFVPASHRDAVFQAISEAGAGFVGNYSHCSFQTEGTGTFMPGEGTNPFIGTKGKLEKVEEVKLEMVVPASRQSAVVKAMLAAHPYEEVAYDIIPLEQAGTGYGIGRIGVLPQPMTLRQLAELVKERFSLQGLRVVGDLDGQVKKVAVVGGDGSSFVSKAIFKGADAYLTGDIGYHTAHDAQAEGLSIIDAGHNIEKIMKQKLADYLNELLKANGYQTEVIASTMHTDPFQFV</sequence>
<dbReference type="NCBIfam" id="TIGR00486">
    <property type="entry name" value="YbgI_SA1388"/>
    <property type="match status" value="1"/>
</dbReference>
<dbReference type="PANTHER" id="PTHR13799:SF14">
    <property type="entry name" value="GTP CYCLOHYDROLASE 1 TYPE 2 HOMOLOG"/>
    <property type="match status" value="1"/>
</dbReference>
<feature type="binding site" evidence="5">
    <location>
        <position position="105"/>
    </location>
    <ligand>
        <name>a divalent metal cation</name>
        <dbReference type="ChEBI" id="CHEBI:60240"/>
        <label>1</label>
    </ligand>
</feature>
<evidence type="ECO:0000256" key="2">
    <source>
        <dbReference type="ARBA" id="ARBA00022112"/>
    </source>
</evidence>
<dbReference type="GO" id="GO:0005737">
    <property type="term" value="C:cytoplasm"/>
    <property type="evidence" value="ECO:0007669"/>
    <property type="project" value="TreeGrafter"/>
</dbReference>
<evidence type="ECO:0000256" key="3">
    <source>
        <dbReference type="ARBA" id="ARBA00022723"/>
    </source>
</evidence>
<dbReference type="GO" id="GO:0046872">
    <property type="term" value="F:metal ion binding"/>
    <property type="evidence" value="ECO:0007669"/>
    <property type="project" value="UniProtKB-UniRule"/>
</dbReference>
<dbReference type="FunFam" id="3.40.1390.30:FF:000001">
    <property type="entry name" value="GTP cyclohydrolase 1 type 2"/>
    <property type="match status" value="1"/>
</dbReference>
<dbReference type="PIRSF" id="PIRSF037489">
    <property type="entry name" value="UCP037489_NIF3_YqfO"/>
    <property type="match status" value="1"/>
</dbReference>
<dbReference type="Proteomes" id="UP000198915">
    <property type="component" value="Unassembled WGS sequence"/>
</dbReference>
<dbReference type="STRING" id="1884381.SAMN05518846_1086"/>
<dbReference type="FunFam" id="3.30.70.120:FF:000006">
    <property type="entry name" value="GTP cyclohydrolase 1 type 2 homolog"/>
    <property type="match status" value="1"/>
</dbReference>
<dbReference type="InterPro" id="IPR015867">
    <property type="entry name" value="N-reg_PII/ATP_PRibTrfase_C"/>
</dbReference>
<dbReference type="InterPro" id="IPR036069">
    <property type="entry name" value="DUF34/NIF3_sf"/>
</dbReference>
<dbReference type="SUPFAM" id="SSF102705">
    <property type="entry name" value="NIF3 (NGG1p interacting factor 3)-like"/>
    <property type="match status" value="1"/>
</dbReference>
<dbReference type="RefSeq" id="WP_092268965.1">
    <property type="nucleotide sequence ID" value="NZ_FORT01000008.1"/>
</dbReference>
<evidence type="ECO:0000256" key="5">
    <source>
        <dbReference type="PIRSR" id="PIRSR602678-1"/>
    </source>
</evidence>
<feature type="binding site" evidence="5">
    <location>
        <position position="334"/>
    </location>
    <ligand>
        <name>a divalent metal cation</name>
        <dbReference type="ChEBI" id="CHEBI:60240"/>
        <label>1</label>
    </ligand>
</feature>
<evidence type="ECO:0000313" key="7">
    <source>
        <dbReference type="Proteomes" id="UP000198915"/>
    </source>
</evidence>
<proteinExistence type="inferred from homology"/>
<protein>
    <recommendedName>
        <fullName evidence="2 4">GTP cyclohydrolase 1 type 2 homolog</fullName>
    </recommendedName>
</protein>
<feature type="binding site" evidence="5">
    <location>
        <position position="66"/>
    </location>
    <ligand>
        <name>a divalent metal cation</name>
        <dbReference type="ChEBI" id="CHEBI:60240"/>
        <label>1</label>
    </ligand>
</feature>
<reference evidence="7" key="1">
    <citation type="submission" date="2016-10" db="EMBL/GenBank/DDBJ databases">
        <authorList>
            <person name="Varghese N."/>
            <person name="Submissions S."/>
        </authorList>
    </citation>
    <scope>NUCLEOTIDE SEQUENCE [LARGE SCALE GENOMIC DNA]</scope>
    <source>
        <strain evidence="7">OK042</strain>
    </source>
</reference>
<comment type="similarity">
    <text evidence="1 4">Belongs to the GTP cyclohydrolase I type 2/NIF3 family.</text>
</comment>
<keyword evidence="3 4" id="KW-0479">Metal-binding</keyword>
<organism evidence="6 7">
    <name type="scientific">Brevibacillus centrosporus</name>
    <dbReference type="NCBI Taxonomy" id="54910"/>
    <lineage>
        <taxon>Bacteria</taxon>
        <taxon>Bacillati</taxon>
        <taxon>Bacillota</taxon>
        <taxon>Bacilli</taxon>
        <taxon>Bacillales</taxon>
        <taxon>Paenibacillaceae</taxon>
        <taxon>Brevibacillus</taxon>
    </lineage>
</organism>
<dbReference type="InterPro" id="IPR017221">
    <property type="entry name" value="DUF34/NIF3_bac"/>
</dbReference>
<evidence type="ECO:0000256" key="4">
    <source>
        <dbReference type="PIRNR" id="PIRNR037489"/>
    </source>
</evidence>
<dbReference type="AlphaFoldDB" id="A0A1I3WA07"/>
<dbReference type="Gene3D" id="3.40.1390.30">
    <property type="entry name" value="NIF3 (NGG1p interacting factor 3)-like"/>
    <property type="match status" value="1"/>
</dbReference>
<dbReference type="Pfam" id="PF01784">
    <property type="entry name" value="DUF34_NIF3"/>
    <property type="match status" value="1"/>
</dbReference>
<keyword evidence="7" id="KW-1185">Reference proteome</keyword>
<dbReference type="PANTHER" id="PTHR13799">
    <property type="entry name" value="NGG1 INTERACTING FACTOR 3"/>
    <property type="match status" value="1"/>
</dbReference>
<evidence type="ECO:0000256" key="1">
    <source>
        <dbReference type="ARBA" id="ARBA00006964"/>
    </source>
</evidence>
<gene>
    <name evidence="6" type="ORF">SAMN05518846_1086</name>
</gene>
<dbReference type="EMBL" id="FORT01000008">
    <property type="protein sequence ID" value="SFK04033.1"/>
    <property type="molecule type" value="Genomic_DNA"/>
</dbReference>
<feature type="binding site" evidence="5">
    <location>
        <position position="331"/>
    </location>
    <ligand>
        <name>a divalent metal cation</name>
        <dbReference type="ChEBI" id="CHEBI:60240"/>
        <label>1</label>
    </ligand>
</feature>
<accession>A0A1I3WA07</accession>